<name>E3J9K7_PSEI1</name>
<reference evidence="2 3" key="1">
    <citation type="submission" date="2010-10" db="EMBL/GenBank/DDBJ databases">
        <title>Complete sequence of Frankia sp. EuI1c.</title>
        <authorList>
            <consortium name="US DOE Joint Genome Institute"/>
            <person name="Lucas S."/>
            <person name="Copeland A."/>
            <person name="Lapidus A."/>
            <person name="Cheng J.-F."/>
            <person name="Bruce D."/>
            <person name="Goodwin L."/>
            <person name="Pitluck S."/>
            <person name="Chertkov O."/>
            <person name="Detter J.C."/>
            <person name="Han C."/>
            <person name="Tapia R."/>
            <person name="Land M."/>
            <person name="Hauser L."/>
            <person name="Jeffries C."/>
            <person name="Kyrpides N."/>
            <person name="Ivanova N."/>
            <person name="Mikhailova N."/>
            <person name="Beauchemin N."/>
            <person name="Sen A."/>
            <person name="Sur S.A."/>
            <person name="Gtari M."/>
            <person name="Wall L."/>
            <person name="Tisa L."/>
            <person name="Woyke T."/>
        </authorList>
    </citation>
    <scope>NUCLEOTIDE SEQUENCE [LARGE SCALE GENOMIC DNA]</scope>
    <source>
        <strain evidence="3">DSM 45817 / CECT 9037 / EuI1c</strain>
    </source>
</reference>
<dbReference type="AlphaFoldDB" id="E3J9K7"/>
<proteinExistence type="predicted"/>
<dbReference type="STRING" id="298654.FraEuI1c_5384"/>
<feature type="compositionally biased region" description="Low complexity" evidence="1">
    <location>
        <begin position="7"/>
        <end position="20"/>
    </location>
</feature>
<dbReference type="KEGG" id="fri:FraEuI1c_5384"/>
<sequence>MTNDTLTGPAAPDGPATATPPRRPGLVRRTTTHDSLRLSGLRGPVTLDARGRDLRVEPDGSTSILAAQRVMVEVTFPERAIARIDTDPGEPRLGALLGARAASGFRQKVIEALPGEGESRSVRFQLLDDLPTALLISGYALQKQVAPAPFDRERKAAGLTLQYPDLCAGWITGGTIVRGLEETGQVPRPVGPAVGPIAGTDPDGWHEVGPLPAHGMRRRRRLDVWWEPGEPDARVECFFRDSHMDAGGVETALHEYTVHATVDPRSGTFTSCTADFGALPWQECPVALASAGRLVGRRPDGLRRHVRDTFTGISTCTHLNDTLRSLEDVGALIDKLPAHHAG</sequence>
<evidence type="ECO:0000313" key="2">
    <source>
        <dbReference type="EMBL" id="ADP83371.1"/>
    </source>
</evidence>
<dbReference type="Proteomes" id="UP000002484">
    <property type="component" value="Chromosome"/>
</dbReference>
<gene>
    <name evidence="2" type="ordered locus">FraEuI1c_5384</name>
</gene>
<accession>E3J9K7</accession>
<evidence type="ECO:0008006" key="4">
    <source>
        <dbReference type="Google" id="ProtNLM"/>
    </source>
</evidence>
<dbReference type="RefSeq" id="WP_013426489.1">
    <property type="nucleotide sequence ID" value="NC_014666.1"/>
</dbReference>
<dbReference type="Pfam" id="PF11136">
    <property type="entry name" value="DUF2889"/>
    <property type="match status" value="1"/>
</dbReference>
<dbReference type="InParanoid" id="E3J9K7"/>
<evidence type="ECO:0000256" key="1">
    <source>
        <dbReference type="SAM" id="MobiDB-lite"/>
    </source>
</evidence>
<dbReference type="EMBL" id="CP002299">
    <property type="protein sequence ID" value="ADP83371.1"/>
    <property type="molecule type" value="Genomic_DNA"/>
</dbReference>
<dbReference type="OrthoDB" id="7530149at2"/>
<organism evidence="2 3">
    <name type="scientific">Pseudofrankia inefficax (strain DSM 45817 / CECT 9037 / DDB 130130 / EuI1c)</name>
    <name type="common">Frankia inefficax</name>
    <dbReference type="NCBI Taxonomy" id="298654"/>
    <lineage>
        <taxon>Bacteria</taxon>
        <taxon>Bacillati</taxon>
        <taxon>Actinomycetota</taxon>
        <taxon>Actinomycetes</taxon>
        <taxon>Frankiales</taxon>
        <taxon>Frankiaceae</taxon>
        <taxon>Pseudofrankia</taxon>
    </lineage>
</organism>
<keyword evidence="3" id="KW-1185">Reference proteome</keyword>
<evidence type="ECO:0000313" key="3">
    <source>
        <dbReference type="Proteomes" id="UP000002484"/>
    </source>
</evidence>
<protein>
    <recommendedName>
        <fullName evidence="4">DUF2889 domain-containing protein</fullName>
    </recommendedName>
</protein>
<dbReference type="InterPro" id="IPR021312">
    <property type="entry name" value="DUF2889"/>
</dbReference>
<dbReference type="HOGENOM" id="CLU_049719_0_0_11"/>
<feature type="region of interest" description="Disordered" evidence="1">
    <location>
        <begin position="1"/>
        <end position="31"/>
    </location>
</feature>
<dbReference type="eggNOG" id="ENOG5032UAQ">
    <property type="taxonomic scope" value="Bacteria"/>
</dbReference>